<dbReference type="InterPro" id="IPR029021">
    <property type="entry name" value="Prot-tyrosine_phosphatase-like"/>
</dbReference>
<evidence type="ECO:0000313" key="4">
    <source>
        <dbReference type="Proteomes" id="UP001302321"/>
    </source>
</evidence>
<dbReference type="CDD" id="cd14502">
    <property type="entry name" value="RNA_5'-triphosphatase"/>
    <property type="match status" value="1"/>
</dbReference>
<evidence type="ECO:0000313" key="3">
    <source>
        <dbReference type="EMBL" id="KAK4175621.1"/>
    </source>
</evidence>
<sequence>MASKDGAQYDAKSTDPPLLEKYSTVKSYTTTIATYDKLRIFYRKHPQTDNLPKDPPLPLLVFIHGLGGSVAQFNRILTSLTQNASCLAVDLPGCGLSEYIQTKWEAYSTDALVELLETVINDHREKGQRVVLIAHSMGCCLAALLANPRTMPKTDLHNSVLVLVAMCPPTIPSKDKVKLWRLQLWAPDFLFNIWRAWDRRGGIDSESIARFVGPKADAEAKRLQLMFNHQSRTPVFRRMAWGLLPTYQNGVPSGGLPENSIWTGLQVPVLLISGALDKITPSSEVAKIHELIEQSHTEPTNEAARGPPIESPVSDLSLEPPVIMGDEVASLATTSPITSPAASPRLAFKVSNEVEIPPLPLKPPRYVGWHEIQWAGHGLHFTERVVPGLISDFLSNRISSRLSLGWQLQYLTRDGKWDVKNLEKWQSVEPVSDSIAGVFRAIKTLRHSDDTHSPVKFTAKYGDFIKDVIDISHDTPVYDPQNLRDAGIAYHKVATVSKIPPPREEIDRFIETVDRIRESRKEQAGSEKFEIGVHCHYGFNRTGFLIVCYLVEKCGYTVNAAIKHFAEARRPNGIKHAHFKDRLHVMYAQRNVD</sequence>
<proteinExistence type="predicted"/>
<gene>
    <name evidence="3" type="ORF">QBC36DRAFT_388100</name>
</gene>
<dbReference type="PANTHER" id="PTHR43798">
    <property type="entry name" value="MONOACYLGLYCEROL LIPASE"/>
    <property type="match status" value="1"/>
</dbReference>
<dbReference type="Pfam" id="PF00782">
    <property type="entry name" value="DSPc"/>
    <property type="match status" value="1"/>
</dbReference>
<evidence type="ECO:0000259" key="2">
    <source>
        <dbReference type="PROSITE" id="PS50056"/>
    </source>
</evidence>
<name>A0AAN6W775_9PEZI</name>
<feature type="region of interest" description="Disordered" evidence="1">
    <location>
        <begin position="295"/>
        <end position="315"/>
    </location>
</feature>
<dbReference type="PROSITE" id="PS00383">
    <property type="entry name" value="TYR_PHOSPHATASE_1"/>
    <property type="match status" value="1"/>
</dbReference>
<dbReference type="GO" id="GO:0016020">
    <property type="term" value="C:membrane"/>
    <property type="evidence" value="ECO:0007669"/>
    <property type="project" value="TreeGrafter"/>
</dbReference>
<dbReference type="EMBL" id="MU866227">
    <property type="protein sequence ID" value="KAK4175621.1"/>
    <property type="molecule type" value="Genomic_DNA"/>
</dbReference>
<dbReference type="Gene3D" id="3.40.50.1820">
    <property type="entry name" value="alpha/beta hydrolase"/>
    <property type="match status" value="1"/>
</dbReference>
<dbReference type="AlphaFoldDB" id="A0AAN6W775"/>
<reference evidence="3" key="2">
    <citation type="submission" date="2023-05" db="EMBL/GenBank/DDBJ databases">
        <authorList>
            <consortium name="Lawrence Berkeley National Laboratory"/>
            <person name="Steindorff A."/>
            <person name="Hensen N."/>
            <person name="Bonometti L."/>
            <person name="Westerberg I."/>
            <person name="Brannstrom I.O."/>
            <person name="Guillou S."/>
            <person name="Cros-Aarteil S."/>
            <person name="Calhoun S."/>
            <person name="Haridas S."/>
            <person name="Kuo A."/>
            <person name="Mondo S."/>
            <person name="Pangilinan J."/>
            <person name="Riley R."/>
            <person name="Labutti K."/>
            <person name="Andreopoulos B."/>
            <person name="Lipzen A."/>
            <person name="Chen C."/>
            <person name="Yanf M."/>
            <person name="Daum C."/>
            <person name="Ng V."/>
            <person name="Clum A."/>
            <person name="Ohm R."/>
            <person name="Martin F."/>
            <person name="Silar P."/>
            <person name="Natvig D."/>
            <person name="Lalanne C."/>
            <person name="Gautier V."/>
            <person name="Ament-Velasquez S.L."/>
            <person name="Kruys A."/>
            <person name="Hutchinson M.I."/>
            <person name="Powell A.J."/>
            <person name="Barry K."/>
            <person name="Miller A.N."/>
            <person name="Grigoriev I.V."/>
            <person name="Debuchy R."/>
            <person name="Gladieux P."/>
            <person name="Thoren M.H."/>
            <person name="Johannesson H."/>
        </authorList>
    </citation>
    <scope>NUCLEOTIDE SEQUENCE</scope>
    <source>
        <strain evidence="3">CBS 892.96</strain>
    </source>
</reference>
<organism evidence="3 4">
    <name type="scientific">Triangularia setosa</name>
    <dbReference type="NCBI Taxonomy" id="2587417"/>
    <lineage>
        <taxon>Eukaryota</taxon>
        <taxon>Fungi</taxon>
        <taxon>Dikarya</taxon>
        <taxon>Ascomycota</taxon>
        <taxon>Pezizomycotina</taxon>
        <taxon>Sordariomycetes</taxon>
        <taxon>Sordariomycetidae</taxon>
        <taxon>Sordariales</taxon>
        <taxon>Podosporaceae</taxon>
        <taxon>Triangularia</taxon>
    </lineage>
</organism>
<dbReference type="InterPro" id="IPR016130">
    <property type="entry name" value="Tyr_Pase_AS"/>
</dbReference>
<protein>
    <recommendedName>
        <fullName evidence="2">Tyrosine specific protein phosphatases domain-containing protein</fullName>
    </recommendedName>
</protein>
<dbReference type="InterPro" id="IPR050266">
    <property type="entry name" value="AB_hydrolase_sf"/>
</dbReference>
<feature type="domain" description="Tyrosine specific protein phosphatases" evidence="2">
    <location>
        <begin position="507"/>
        <end position="569"/>
    </location>
</feature>
<dbReference type="InterPro" id="IPR000340">
    <property type="entry name" value="Dual-sp_phosphatase_cat-dom"/>
</dbReference>
<dbReference type="InterPro" id="IPR000073">
    <property type="entry name" value="AB_hydrolase_1"/>
</dbReference>
<dbReference type="SUPFAM" id="SSF53474">
    <property type="entry name" value="alpha/beta-Hydrolases"/>
    <property type="match status" value="1"/>
</dbReference>
<evidence type="ECO:0000256" key="1">
    <source>
        <dbReference type="SAM" id="MobiDB-lite"/>
    </source>
</evidence>
<dbReference type="Proteomes" id="UP001302321">
    <property type="component" value="Unassembled WGS sequence"/>
</dbReference>
<dbReference type="PROSITE" id="PS50056">
    <property type="entry name" value="TYR_PHOSPHATASE_2"/>
    <property type="match status" value="1"/>
</dbReference>
<dbReference type="FunFam" id="3.90.190.10:FF:000090">
    <property type="entry name" value="Dual specificity phosphatase catalytic domain protein"/>
    <property type="match status" value="1"/>
</dbReference>
<dbReference type="Pfam" id="PF12697">
    <property type="entry name" value="Abhydrolase_6"/>
    <property type="match status" value="1"/>
</dbReference>
<comment type="caution">
    <text evidence="3">The sequence shown here is derived from an EMBL/GenBank/DDBJ whole genome shotgun (WGS) entry which is preliminary data.</text>
</comment>
<dbReference type="InterPro" id="IPR000387">
    <property type="entry name" value="Tyr_Pase_dom"/>
</dbReference>
<dbReference type="PANTHER" id="PTHR43798:SF33">
    <property type="entry name" value="HYDROLASE, PUTATIVE (AFU_ORTHOLOGUE AFUA_2G14860)-RELATED"/>
    <property type="match status" value="1"/>
</dbReference>
<accession>A0AAN6W775</accession>
<dbReference type="SUPFAM" id="SSF52799">
    <property type="entry name" value="(Phosphotyrosine protein) phosphatases II"/>
    <property type="match status" value="1"/>
</dbReference>
<reference evidence="3" key="1">
    <citation type="journal article" date="2023" name="Mol. Phylogenet. Evol.">
        <title>Genome-scale phylogeny and comparative genomics of the fungal order Sordariales.</title>
        <authorList>
            <person name="Hensen N."/>
            <person name="Bonometti L."/>
            <person name="Westerberg I."/>
            <person name="Brannstrom I.O."/>
            <person name="Guillou S."/>
            <person name="Cros-Aarteil S."/>
            <person name="Calhoun S."/>
            <person name="Haridas S."/>
            <person name="Kuo A."/>
            <person name="Mondo S."/>
            <person name="Pangilinan J."/>
            <person name="Riley R."/>
            <person name="LaButti K."/>
            <person name="Andreopoulos B."/>
            <person name="Lipzen A."/>
            <person name="Chen C."/>
            <person name="Yan M."/>
            <person name="Daum C."/>
            <person name="Ng V."/>
            <person name="Clum A."/>
            <person name="Steindorff A."/>
            <person name="Ohm R.A."/>
            <person name="Martin F."/>
            <person name="Silar P."/>
            <person name="Natvig D.O."/>
            <person name="Lalanne C."/>
            <person name="Gautier V."/>
            <person name="Ament-Velasquez S.L."/>
            <person name="Kruys A."/>
            <person name="Hutchinson M.I."/>
            <person name="Powell A.J."/>
            <person name="Barry K."/>
            <person name="Miller A.N."/>
            <person name="Grigoriev I.V."/>
            <person name="Debuchy R."/>
            <person name="Gladieux P."/>
            <person name="Hiltunen Thoren M."/>
            <person name="Johannesson H."/>
        </authorList>
    </citation>
    <scope>NUCLEOTIDE SEQUENCE</scope>
    <source>
        <strain evidence="3">CBS 892.96</strain>
    </source>
</reference>
<dbReference type="Gene3D" id="3.90.190.10">
    <property type="entry name" value="Protein tyrosine phosphatase superfamily"/>
    <property type="match status" value="1"/>
</dbReference>
<keyword evidence="4" id="KW-1185">Reference proteome</keyword>
<dbReference type="InterPro" id="IPR029058">
    <property type="entry name" value="AB_hydrolase_fold"/>
</dbReference>